<dbReference type="Proteomes" id="UP001237642">
    <property type="component" value="Unassembled WGS sequence"/>
</dbReference>
<name>A0AAD8ML93_9APIA</name>
<protein>
    <submittedName>
        <fullName evidence="2">Uncharacterized protein</fullName>
    </submittedName>
</protein>
<keyword evidence="3" id="KW-1185">Reference proteome</keyword>
<evidence type="ECO:0000313" key="3">
    <source>
        <dbReference type="Proteomes" id="UP001237642"/>
    </source>
</evidence>
<comment type="caution">
    <text evidence="2">The sequence shown here is derived from an EMBL/GenBank/DDBJ whole genome shotgun (WGS) entry which is preliminary data.</text>
</comment>
<reference evidence="2" key="1">
    <citation type="submission" date="2023-02" db="EMBL/GenBank/DDBJ databases">
        <title>Genome of toxic invasive species Heracleum sosnowskyi carries increased number of genes despite the absence of recent whole-genome duplications.</title>
        <authorList>
            <person name="Schelkunov M."/>
            <person name="Shtratnikova V."/>
            <person name="Makarenko M."/>
            <person name="Klepikova A."/>
            <person name="Omelchenko D."/>
            <person name="Novikova G."/>
            <person name="Obukhova E."/>
            <person name="Bogdanov V."/>
            <person name="Penin A."/>
            <person name="Logacheva M."/>
        </authorList>
    </citation>
    <scope>NUCLEOTIDE SEQUENCE</scope>
    <source>
        <strain evidence="2">Hsosn_3</strain>
        <tissue evidence="2">Leaf</tissue>
    </source>
</reference>
<dbReference type="AlphaFoldDB" id="A0AAD8ML93"/>
<evidence type="ECO:0000256" key="1">
    <source>
        <dbReference type="SAM" id="MobiDB-lite"/>
    </source>
</evidence>
<proteinExistence type="predicted"/>
<accession>A0AAD8ML93</accession>
<feature type="compositionally biased region" description="Polar residues" evidence="1">
    <location>
        <begin position="144"/>
        <end position="153"/>
    </location>
</feature>
<gene>
    <name evidence="2" type="ORF">POM88_033085</name>
</gene>
<organism evidence="2 3">
    <name type="scientific">Heracleum sosnowskyi</name>
    <dbReference type="NCBI Taxonomy" id="360622"/>
    <lineage>
        <taxon>Eukaryota</taxon>
        <taxon>Viridiplantae</taxon>
        <taxon>Streptophyta</taxon>
        <taxon>Embryophyta</taxon>
        <taxon>Tracheophyta</taxon>
        <taxon>Spermatophyta</taxon>
        <taxon>Magnoliopsida</taxon>
        <taxon>eudicotyledons</taxon>
        <taxon>Gunneridae</taxon>
        <taxon>Pentapetalae</taxon>
        <taxon>asterids</taxon>
        <taxon>campanulids</taxon>
        <taxon>Apiales</taxon>
        <taxon>Apiaceae</taxon>
        <taxon>Apioideae</taxon>
        <taxon>apioid superclade</taxon>
        <taxon>Tordylieae</taxon>
        <taxon>Tordyliinae</taxon>
        <taxon>Heracleum</taxon>
    </lineage>
</organism>
<evidence type="ECO:0000313" key="2">
    <source>
        <dbReference type="EMBL" id="KAK1376892.1"/>
    </source>
</evidence>
<feature type="region of interest" description="Disordered" evidence="1">
    <location>
        <begin position="130"/>
        <end position="153"/>
    </location>
</feature>
<reference evidence="2" key="2">
    <citation type="submission" date="2023-05" db="EMBL/GenBank/DDBJ databases">
        <authorList>
            <person name="Schelkunov M.I."/>
        </authorList>
    </citation>
    <scope>NUCLEOTIDE SEQUENCE</scope>
    <source>
        <strain evidence="2">Hsosn_3</strain>
        <tissue evidence="2">Leaf</tissue>
    </source>
</reference>
<feature type="compositionally biased region" description="Polar residues" evidence="1">
    <location>
        <begin position="92"/>
        <end position="103"/>
    </location>
</feature>
<feature type="region of interest" description="Disordered" evidence="1">
    <location>
        <begin position="92"/>
        <end position="113"/>
    </location>
</feature>
<dbReference type="EMBL" id="JAUIZM010000007">
    <property type="protein sequence ID" value="KAK1376892.1"/>
    <property type="molecule type" value="Genomic_DNA"/>
</dbReference>
<sequence>MPEDKIEKPFGTWMRAEPRRKMHTMGNKWLWPGGTMTAKNVGEDTEIMERSAKTAHESNHVDSGIVLGNNSHELAPSGGKFKGAMISPHINHNSMVTTNQGNKSLGEGNDKDMDPNVIIVTDLKRRRMGNEYGPEFVDNPEMDMTSSPQSTDVENQKNMLMTGAAMQARPSS</sequence>